<dbReference type="Gene3D" id="3.90.228.10">
    <property type="match status" value="1"/>
</dbReference>
<dbReference type="SUPFAM" id="SSF54928">
    <property type="entry name" value="RNA-binding domain, RBD"/>
    <property type="match status" value="1"/>
</dbReference>
<keyword evidence="2 7" id="KW-0328">Glycosyltransferase</keyword>
<evidence type="ECO:0000256" key="6">
    <source>
        <dbReference type="ARBA" id="ARBA00024347"/>
    </source>
</evidence>
<dbReference type="Pfam" id="PF23245">
    <property type="entry name" value="RRM_PARP14_2"/>
    <property type="match status" value="2"/>
</dbReference>
<dbReference type="InterPro" id="IPR057050">
    <property type="entry name" value="RRM_PARP14_2"/>
</dbReference>
<dbReference type="PANTHER" id="PTHR14453:SF106">
    <property type="entry name" value="POLY [ADP-RIBOSE] POLYMERASE"/>
    <property type="match status" value="1"/>
</dbReference>
<evidence type="ECO:0000256" key="5">
    <source>
        <dbReference type="ARBA" id="ARBA00023242"/>
    </source>
</evidence>
<dbReference type="PROSITE" id="PS51059">
    <property type="entry name" value="PARP_CATALYTIC"/>
    <property type="match status" value="1"/>
</dbReference>
<protein>
    <recommendedName>
        <fullName evidence="7">Poly [ADP-ribose] polymerase</fullName>
        <shortName evidence="7">PARP</shortName>
        <ecNumber evidence="7">2.4.2.-</ecNumber>
    </recommendedName>
</protein>
<dbReference type="Pfam" id="PF23248">
    <property type="entry name" value="KH_PARP14_2"/>
    <property type="match status" value="1"/>
</dbReference>
<evidence type="ECO:0000259" key="8">
    <source>
        <dbReference type="PROSITE" id="PS51059"/>
    </source>
</evidence>
<dbReference type="InterPro" id="IPR037197">
    <property type="entry name" value="WWE_dom_sf"/>
</dbReference>
<dbReference type="InterPro" id="IPR057045">
    <property type="entry name" value="PARP14_KH_3"/>
</dbReference>
<dbReference type="InterPro" id="IPR057049">
    <property type="entry name" value="PARP14_KH_8"/>
</dbReference>
<keyword evidence="5" id="KW-0539">Nucleus</keyword>
<dbReference type="Pfam" id="PF23252">
    <property type="entry name" value="KH_PARP14_5"/>
    <property type="match status" value="1"/>
</dbReference>
<dbReference type="Pfam" id="PF00644">
    <property type="entry name" value="PARP"/>
    <property type="match status" value="1"/>
</dbReference>
<dbReference type="InterPro" id="IPR057047">
    <property type="entry name" value="PARP14_KH_5"/>
</dbReference>
<comment type="similarity">
    <text evidence="6">Belongs to the ARTD/PARP family.</text>
</comment>
<evidence type="ECO:0000313" key="10">
    <source>
        <dbReference type="Proteomes" id="UP001558613"/>
    </source>
</evidence>
<dbReference type="Proteomes" id="UP001558613">
    <property type="component" value="Unassembled WGS sequence"/>
</dbReference>
<evidence type="ECO:0000256" key="3">
    <source>
        <dbReference type="ARBA" id="ARBA00022679"/>
    </source>
</evidence>
<dbReference type="InterPro" id="IPR057048">
    <property type="entry name" value="PARP14_KH_6"/>
</dbReference>
<dbReference type="Pfam" id="PF23085">
    <property type="entry name" value="RRM_PARP14_3"/>
    <property type="match status" value="1"/>
</dbReference>
<comment type="caution">
    <text evidence="9">The sequence shown here is derived from an EMBL/GenBank/DDBJ whole genome shotgun (WGS) entry which is preliminary data.</text>
</comment>
<evidence type="ECO:0000256" key="1">
    <source>
        <dbReference type="ARBA" id="ARBA00004123"/>
    </source>
</evidence>
<dbReference type="CDD" id="cd01439">
    <property type="entry name" value="TCCD_inducible_PARP_like"/>
    <property type="match status" value="1"/>
</dbReference>
<accession>A0ABR3MQ05</accession>
<dbReference type="Pfam" id="PF23084">
    <property type="entry name" value="KH_PARP14_1"/>
    <property type="match status" value="1"/>
</dbReference>
<dbReference type="Pfam" id="PF23249">
    <property type="entry name" value="KH_PARP14_3"/>
    <property type="match status" value="1"/>
</dbReference>
<sequence>MEEYPYPIIVEGDWGPAKNLKNKLQIYFQSKKKSQGGDCVVQYNDGSDSATILFKSSHSRDGVLSKAEHIITIDSQQITLKLYKPSDVDEQANSTGQRTEQACGYQEANQSESSDVVLENLPDGVKQKVLNLLVDNISTLSANDFSMEFIPELRKAVVTFKNPSDQSDPQTELDVKKPQESSAVVLENLPDDINKDVLILLVENISRLYENDFSIELIPELRNAVVTFKNPNAAEKFLNDTRTHEKFKKNNLRAHALERSSCVRVENLPAEANNKMLLELYFEKWGGPVEEVILIPSEQAAMITFKEEEAKGRVLKQENNICGFPVKIYPYLKSLDTVLYGGNRPQLKLPETITVSVHPAIREFILNKGQISSIKDQMSSHFCHINMDKPEVFLCPDPALLKQKDITRQRINDWSKHTIVAFKKIISNYATSEWPMLPALWSKVASDVKKVVKDQVFTEMDASKGVLTLAGMTHEITGLKPTIENILERAKILMEKEQNSVTEYMEISPAMYFLLEQDGLKSAIAVSPHLHIGYNEKMNRLGLSGLQTEILMFKNWVLEKKVTMKQKPLQIDRSVLEFLRSVDCDEMSRDLFISHGITAVYTIENGDVVVVVGSTERAFNEAEKRINTVLTTKDLILEDQGVLQMPEWQDLKHLLEELFNTPKRTSVSISLSKQRDKITVTGFREPVKEVSENLGYFAEKHTRIEETVHVKSHAVVKFLKDRKLQEWQHFTRSNEVKVSFDSKRPWLKLSGKRIFVQQAMIFFKSLADGLYTDTLILQKPGAKKYFMEQGKMMLAVLLKEKRFVVVLQEDDMLEEKKGDFFQGSPGRVSSSSLGRHAMQGWNQKMFSRFDIEPAAFQLCGETQEDLSEARDMINSLILREHVIIPVHDPAIAQFTRKDVEMLNAIQRELTVSVQLEEKGQDSLITLEGLTRDVYTAESCIQELIGKVERREKRRCEAFLNSSLVQCQYQENGCSATNLDMLTKYKLKQAYPKIQPTMRMKLNKDKYLAREETTRQRLGIELHRDLKVGAQSPLPSHWEDMKGQPVVLVKLIAGSKEYADVVKEFRRTNLTSNIIEIERVQNSALWKNYMIKKEELEVKNKHTNNEKLLFHGTGPDKTDQINHHGFNRSFSGMHGAMYGNGSYFAVDPHYSAQGYSKPDVNGYKRMYLVRVLVGDFTQGKRGLPVPPAKSSNSADLYNSVTDNMTHPTMFVIFNDVQAYPEYLITFEEGRARARARANINPWINPVYSAHDLFW</sequence>
<dbReference type="PANTHER" id="PTHR14453">
    <property type="entry name" value="PARP/ZINC FINGER CCCH TYPE DOMAIN CONTAINING PROTEIN"/>
    <property type="match status" value="1"/>
</dbReference>
<dbReference type="Gene3D" id="3.30.70.330">
    <property type="match status" value="2"/>
</dbReference>
<dbReference type="InterPro" id="IPR057051">
    <property type="entry name" value="PARP14_RPM_1"/>
</dbReference>
<reference evidence="9 10" key="1">
    <citation type="submission" date="2023-09" db="EMBL/GenBank/DDBJ databases">
        <authorList>
            <person name="Wang M."/>
        </authorList>
    </citation>
    <scope>NUCLEOTIDE SEQUENCE [LARGE SCALE GENOMIC DNA]</scope>
    <source>
        <strain evidence="9">GT-2023</strain>
        <tissue evidence="9">Liver</tissue>
    </source>
</reference>
<name>A0ABR3MQ05_9TELE</name>
<dbReference type="Pfam" id="PF23222">
    <property type="entry name" value="RRM_PARP14_1"/>
    <property type="match status" value="1"/>
</dbReference>
<gene>
    <name evidence="9" type="ORF">QQF64_002402</name>
</gene>
<dbReference type="Pfam" id="PF23253">
    <property type="entry name" value="KH_PARP14_6"/>
    <property type="match status" value="1"/>
</dbReference>
<dbReference type="InterPro" id="IPR057044">
    <property type="entry name" value="PARP14_KH_1"/>
</dbReference>
<keyword evidence="4 7" id="KW-0520">NAD</keyword>
<keyword evidence="3 7" id="KW-0808">Transferase</keyword>
<evidence type="ECO:0000256" key="2">
    <source>
        <dbReference type="ARBA" id="ARBA00022676"/>
    </source>
</evidence>
<dbReference type="InterPro" id="IPR013761">
    <property type="entry name" value="SAM/pointed_sf"/>
</dbReference>
<proteinExistence type="inferred from homology"/>
<comment type="subcellular location">
    <subcellularLocation>
        <location evidence="1">Nucleus</location>
    </subcellularLocation>
</comment>
<dbReference type="InterPro" id="IPR035979">
    <property type="entry name" value="RBD_domain_sf"/>
</dbReference>
<dbReference type="InterPro" id="IPR052056">
    <property type="entry name" value="Mono-ARTD/PARP"/>
</dbReference>
<dbReference type="InterPro" id="IPR057043">
    <property type="entry name" value="PARP14_KH_2"/>
</dbReference>
<dbReference type="EC" id="2.4.2.-" evidence="7"/>
<dbReference type="InterPro" id="IPR057046">
    <property type="entry name" value="PARP14_KH_4"/>
</dbReference>
<dbReference type="Gene3D" id="1.10.150.50">
    <property type="entry name" value="Transcription Factor, Ets-1"/>
    <property type="match status" value="1"/>
</dbReference>
<organism evidence="9 10">
    <name type="scientific">Cirrhinus molitorella</name>
    <name type="common">mud carp</name>
    <dbReference type="NCBI Taxonomy" id="172907"/>
    <lineage>
        <taxon>Eukaryota</taxon>
        <taxon>Metazoa</taxon>
        <taxon>Chordata</taxon>
        <taxon>Craniata</taxon>
        <taxon>Vertebrata</taxon>
        <taxon>Euteleostomi</taxon>
        <taxon>Actinopterygii</taxon>
        <taxon>Neopterygii</taxon>
        <taxon>Teleostei</taxon>
        <taxon>Ostariophysi</taxon>
        <taxon>Cypriniformes</taxon>
        <taxon>Cyprinidae</taxon>
        <taxon>Labeoninae</taxon>
        <taxon>Labeonini</taxon>
        <taxon>Cirrhinus</taxon>
    </lineage>
</organism>
<dbReference type="InterPro" id="IPR012317">
    <property type="entry name" value="Poly(ADP-ribose)pol_cat_dom"/>
</dbReference>
<evidence type="ECO:0000256" key="7">
    <source>
        <dbReference type="RuleBase" id="RU362114"/>
    </source>
</evidence>
<dbReference type="Pfam" id="PF23251">
    <property type="entry name" value="KH_PARP14_4"/>
    <property type="match status" value="1"/>
</dbReference>
<dbReference type="EMBL" id="JAYMGO010000010">
    <property type="protein sequence ID" value="KAL1266727.1"/>
    <property type="molecule type" value="Genomic_DNA"/>
</dbReference>
<feature type="domain" description="PARP catalytic" evidence="8">
    <location>
        <begin position="1031"/>
        <end position="1246"/>
    </location>
</feature>
<dbReference type="Pfam" id="PF23254">
    <property type="entry name" value="KH_PARP14_8"/>
    <property type="match status" value="1"/>
</dbReference>
<dbReference type="InterPro" id="IPR012677">
    <property type="entry name" value="Nucleotide-bd_a/b_plait_sf"/>
</dbReference>
<keyword evidence="10" id="KW-1185">Reference proteome</keyword>
<dbReference type="SUPFAM" id="SSF56399">
    <property type="entry name" value="ADP-ribosylation"/>
    <property type="match status" value="1"/>
</dbReference>
<evidence type="ECO:0000256" key="4">
    <source>
        <dbReference type="ARBA" id="ARBA00023027"/>
    </source>
</evidence>
<dbReference type="Gene3D" id="3.30.720.50">
    <property type="match status" value="1"/>
</dbReference>
<evidence type="ECO:0000313" key="9">
    <source>
        <dbReference type="EMBL" id="KAL1266727.1"/>
    </source>
</evidence>